<sequence>MFFYAKKLNEGHARAVEQGYIEYEETYKMGVTRETAGNAC</sequence>
<name>A0A9Q4HEU8_BACSC</name>
<accession>A0A9Q4HEU8</accession>
<organism evidence="1 2">
    <name type="scientific">Bacillus spizizenii</name>
    <name type="common">Bacillus subtilis subsp. spizizenii</name>
    <dbReference type="NCBI Taxonomy" id="96241"/>
    <lineage>
        <taxon>Bacteria</taxon>
        <taxon>Bacillati</taxon>
        <taxon>Bacillota</taxon>
        <taxon>Bacilli</taxon>
        <taxon>Bacillales</taxon>
        <taxon>Bacillaceae</taxon>
        <taxon>Bacillus</taxon>
    </lineage>
</organism>
<gene>
    <name evidence="1" type="ORF">MOC89_00260</name>
</gene>
<proteinExistence type="predicted"/>
<dbReference type="AlphaFoldDB" id="A0A9Q4HEU8"/>
<dbReference type="EMBL" id="JALAPQ010000001">
    <property type="protein sequence ID" value="MCY8455339.1"/>
    <property type="molecule type" value="Genomic_DNA"/>
</dbReference>
<protein>
    <submittedName>
        <fullName evidence="1">Uncharacterized protein</fullName>
    </submittedName>
</protein>
<reference evidence="1" key="1">
    <citation type="submission" date="2022-02" db="EMBL/GenBank/DDBJ databases">
        <title>Crop Bioprotection Bacillus Genome Sequencing.</title>
        <authorList>
            <person name="Dunlap C."/>
        </authorList>
    </citation>
    <scope>NUCLEOTIDE SEQUENCE</scope>
    <source>
        <strain evidence="1">WR1O2A-53</strain>
    </source>
</reference>
<comment type="caution">
    <text evidence="1">The sequence shown here is derived from an EMBL/GenBank/DDBJ whole genome shotgun (WGS) entry which is preliminary data.</text>
</comment>
<dbReference type="Proteomes" id="UP001078573">
    <property type="component" value="Unassembled WGS sequence"/>
</dbReference>
<evidence type="ECO:0000313" key="1">
    <source>
        <dbReference type="EMBL" id="MCY8455339.1"/>
    </source>
</evidence>
<evidence type="ECO:0000313" key="2">
    <source>
        <dbReference type="Proteomes" id="UP001078573"/>
    </source>
</evidence>